<dbReference type="PROSITE" id="PS51257">
    <property type="entry name" value="PROKAR_LIPOPROTEIN"/>
    <property type="match status" value="1"/>
</dbReference>
<gene>
    <name evidence="2" type="ORF">NCTC10660_02277</name>
</gene>
<dbReference type="Gene3D" id="2.30.30.830">
    <property type="match status" value="1"/>
</dbReference>
<dbReference type="Pfam" id="PF04351">
    <property type="entry name" value="PilP"/>
    <property type="match status" value="1"/>
</dbReference>
<name>A0A378U0R0_NEIEL</name>
<proteinExistence type="predicted"/>
<protein>
    <submittedName>
        <fullName evidence="2">PilP protein</fullName>
    </submittedName>
</protein>
<feature type="chain" id="PRO_5016682269" evidence="1">
    <location>
        <begin position="20"/>
        <end position="172"/>
    </location>
</feature>
<dbReference type="RefSeq" id="WP_049252834.1">
    <property type="nucleotide sequence ID" value="NZ_CAJPMF010000010.1"/>
</dbReference>
<evidence type="ECO:0000313" key="2">
    <source>
        <dbReference type="EMBL" id="STZ68747.1"/>
    </source>
</evidence>
<feature type="signal peptide" evidence="1">
    <location>
        <begin position="1"/>
        <end position="19"/>
    </location>
</feature>
<dbReference type="AlphaFoldDB" id="A0A378U0R0"/>
<sequence>MVKKLCLLSSMLLLTACDAEPGDLREWVNATKKEAEGKFTPVDIPQGAPQLTYTPPVQPTLDAFNSKRLSTNQNGVNAPDLNRPKEVLEAFGLDSIKYVGSFNQKGKISAFVEVDGHVYTVRKGNYIGQNYGRITNIRADAIDITELVEDAYGNWTFRQTELILNDSDQAKN</sequence>
<dbReference type="GeneID" id="93353262"/>
<accession>A0A378U0R0</accession>
<dbReference type="Proteomes" id="UP000254927">
    <property type="component" value="Unassembled WGS sequence"/>
</dbReference>
<evidence type="ECO:0000313" key="3">
    <source>
        <dbReference type="Proteomes" id="UP000254927"/>
    </source>
</evidence>
<reference evidence="2 3" key="1">
    <citation type="submission" date="2018-06" db="EMBL/GenBank/DDBJ databases">
        <authorList>
            <consortium name="Pathogen Informatics"/>
            <person name="Doyle S."/>
        </authorList>
    </citation>
    <scope>NUCLEOTIDE SEQUENCE [LARGE SCALE GENOMIC DNA]</scope>
    <source>
        <strain evidence="2 3">NCTC10660</strain>
    </source>
</reference>
<dbReference type="EMBL" id="UGQW01000002">
    <property type="protein sequence ID" value="STZ68747.1"/>
    <property type="molecule type" value="Genomic_DNA"/>
</dbReference>
<organism evidence="2 3">
    <name type="scientific">Neisseria elongata</name>
    <dbReference type="NCBI Taxonomy" id="495"/>
    <lineage>
        <taxon>Bacteria</taxon>
        <taxon>Pseudomonadati</taxon>
        <taxon>Pseudomonadota</taxon>
        <taxon>Betaproteobacteria</taxon>
        <taxon>Neisseriales</taxon>
        <taxon>Neisseriaceae</taxon>
        <taxon>Neisseria</taxon>
    </lineage>
</organism>
<evidence type="ECO:0000256" key="1">
    <source>
        <dbReference type="SAM" id="SignalP"/>
    </source>
</evidence>
<keyword evidence="1" id="KW-0732">Signal</keyword>
<dbReference type="PIRSF" id="PIRSF016481">
    <property type="entry name" value="Pilus_assembly_PilP"/>
    <property type="match status" value="1"/>
</dbReference>
<dbReference type="InterPro" id="IPR007446">
    <property type="entry name" value="PilP"/>
</dbReference>